<dbReference type="SMART" id="SM00989">
    <property type="entry name" value="V4R"/>
    <property type="match status" value="1"/>
</dbReference>
<proteinExistence type="predicted"/>
<name>A0AA51YMC9_9EURY</name>
<feature type="domain" description="4-vinyl reductase 4VR" evidence="1">
    <location>
        <begin position="191"/>
        <end position="253"/>
    </location>
</feature>
<dbReference type="RefSeq" id="WP_309311271.1">
    <property type="nucleotide sequence ID" value="NZ_CP133592.1"/>
</dbReference>
<dbReference type="GeneID" id="84231400"/>
<dbReference type="Gene3D" id="3.30.1380.20">
    <property type="entry name" value="Trafficking protein particle complex subunit 3"/>
    <property type="match status" value="1"/>
</dbReference>
<evidence type="ECO:0000313" key="3">
    <source>
        <dbReference type="Proteomes" id="UP001182908"/>
    </source>
</evidence>
<dbReference type="AlphaFoldDB" id="A0AA51YMC9"/>
<dbReference type="InterPro" id="IPR024096">
    <property type="entry name" value="NO_sig/Golgi_transp_ligand-bd"/>
</dbReference>
<dbReference type="SUPFAM" id="SSF111126">
    <property type="entry name" value="Ligand-binding domain in the NO signalling and Golgi transport"/>
    <property type="match status" value="1"/>
</dbReference>
<dbReference type="Gene3D" id="3.30.70.260">
    <property type="match status" value="1"/>
</dbReference>
<protein>
    <submittedName>
        <fullName evidence="2">V4R domain-containing protein</fullName>
    </submittedName>
</protein>
<dbReference type="PANTHER" id="PTHR35090">
    <property type="entry name" value="DNA-DIRECTED RNA POLYMERASE SUBUNIT I"/>
    <property type="match status" value="1"/>
</dbReference>
<reference evidence="2 3" key="1">
    <citation type="submission" date="2023-08" db="EMBL/GenBank/DDBJ databases">
        <title>Methanolobus mangrovi sp. nov. and Methanolobus sediminis sp. nov, two novel methylotrophic methanogens isolated from mangrove sediments in China.</title>
        <authorList>
            <person name="Zhou J."/>
        </authorList>
    </citation>
    <scope>NUCLEOTIDE SEQUENCE [LARGE SCALE GENOMIC DNA]</scope>
    <source>
        <strain evidence="2 3">FTZ6</strain>
    </source>
</reference>
<sequence>MVRDLYMFSRVNEEADVIWFKVAYENTVHSEADITSFFAEKGLDIRFAYLDSSKDPTKGKYVMFTEAEKGRDIESIAEELERMDVVHTVKWGYSKNRAIQSVDFPLRILGQRAVLIRAKTFVDIINIMNEQVPQSEGLLTIIGLRNGAGAAGYMREMSEMNDENFLDLLGELFMAAGWGKIEYDINIIELTGKVRIKDSFIAEEIRDSDVPVCTYISAFLAGYISECLKKAVQVRESRCKSMGNEDCEHVISPASSGVKIEHVLRGELH</sequence>
<evidence type="ECO:0000259" key="1">
    <source>
        <dbReference type="SMART" id="SM00989"/>
    </source>
</evidence>
<gene>
    <name evidence="2" type="ORF">RE474_01745</name>
</gene>
<keyword evidence="3" id="KW-1185">Reference proteome</keyword>
<dbReference type="EMBL" id="CP133592">
    <property type="protein sequence ID" value="WMW25468.1"/>
    <property type="molecule type" value="Genomic_DNA"/>
</dbReference>
<organism evidence="2 3">
    <name type="scientific">Methanolobus sediminis</name>
    <dbReference type="NCBI Taxonomy" id="3072978"/>
    <lineage>
        <taxon>Archaea</taxon>
        <taxon>Methanobacteriati</taxon>
        <taxon>Methanobacteriota</taxon>
        <taxon>Stenosarchaea group</taxon>
        <taxon>Methanomicrobia</taxon>
        <taxon>Methanosarcinales</taxon>
        <taxon>Methanosarcinaceae</taxon>
        <taxon>Methanolobus</taxon>
    </lineage>
</organism>
<dbReference type="Pfam" id="PF02830">
    <property type="entry name" value="V4R"/>
    <property type="match status" value="1"/>
</dbReference>
<evidence type="ECO:0000313" key="2">
    <source>
        <dbReference type="EMBL" id="WMW25468.1"/>
    </source>
</evidence>
<dbReference type="PANTHER" id="PTHR35090:SF1">
    <property type="entry name" value="SLR0144 PROTEIN"/>
    <property type="match status" value="1"/>
</dbReference>
<dbReference type="Proteomes" id="UP001182908">
    <property type="component" value="Chromosome"/>
</dbReference>
<accession>A0AA51YMC9</accession>
<dbReference type="KEGG" id="mseb:RE474_01745"/>
<dbReference type="InterPro" id="IPR004096">
    <property type="entry name" value="V4R"/>
</dbReference>